<organism evidence="1 2">
    <name type="scientific">Salix udensis</name>
    <dbReference type="NCBI Taxonomy" id="889485"/>
    <lineage>
        <taxon>Eukaryota</taxon>
        <taxon>Viridiplantae</taxon>
        <taxon>Streptophyta</taxon>
        <taxon>Embryophyta</taxon>
        <taxon>Tracheophyta</taxon>
        <taxon>Spermatophyta</taxon>
        <taxon>Magnoliopsida</taxon>
        <taxon>eudicotyledons</taxon>
        <taxon>Gunneridae</taxon>
        <taxon>Pentapetalae</taxon>
        <taxon>rosids</taxon>
        <taxon>fabids</taxon>
        <taxon>Malpighiales</taxon>
        <taxon>Salicaceae</taxon>
        <taxon>Saliceae</taxon>
        <taxon>Salix</taxon>
    </lineage>
</organism>
<proteinExistence type="predicted"/>
<sequence>MDDVLDEWSTAILTWEMDEENTRSLKKMRCSFMRSPCFCLNQGVRRRDIALKIKAVSEKLDEIAKEKAMYGFELYKAIDHELPRLTSTSLVDESSVCGRDDEKKIAVSKLLAEMDDNNLGEAIMVTSIEKVHHLSMMLSRETSFPSSIHRAKGLRNLMINNSGDPIVLLCVVVMRMKVKQLI</sequence>
<keyword evidence="2" id="KW-1185">Reference proteome</keyword>
<evidence type="ECO:0000313" key="2">
    <source>
        <dbReference type="Proteomes" id="UP001162972"/>
    </source>
</evidence>
<gene>
    <name evidence="1" type="ORF">OIU84_001336</name>
</gene>
<dbReference type="AlphaFoldDB" id="A0AAD6P5Y4"/>
<dbReference type="Proteomes" id="UP001162972">
    <property type="component" value="Chromosome 12"/>
</dbReference>
<comment type="caution">
    <text evidence="1">The sequence shown here is derived from an EMBL/GenBank/DDBJ whole genome shotgun (WGS) entry which is preliminary data.</text>
</comment>
<reference evidence="1 2" key="1">
    <citation type="journal article" date="2023" name="Int. J. Mol. Sci.">
        <title>De Novo Assembly and Annotation of 11 Diverse Shrub Willow (Salix) Genomes Reveals Novel Gene Organization in Sex-Linked Regions.</title>
        <authorList>
            <person name="Hyden B."/>
            <person name="Feng K."/>
            <person name="Yates T.B."/>
            <person name="Jawdy S."/>
            <person name="Cereghino C."/>
            <person name="Smart L.B."/>
            <person name="Muchero W."/>
        </authorList>
    </citation>
    <scope>NUCLEOTIDE SEQUENCE [LARGE SCALE GENOMIC DNA]</scope>
    <source>
        <tissue evidence="1">Shoot tip</tissue>
    </source>
</reference>
<accession>A0AAD6P5Y4</accession>
<name>A0AAD6P5Y4_9ROSI</name>
<dbReference type="EMBL" id="JAPFFJ010000010">
    <property type="protein sequence ID" value="KAJ6417929.1"/>
    <property type="molecule type" value="Genomic_DNA"/>
</dbReference>
<protein>
    <submittedName>
        <fullName evidence="1">Uncharacterized protein</fullName>
    </submittedName>
</protein>
<evidence type="ECO:0000313" key="1">
    <source>
        <dbReference type="EMBL" id="KAJ6417929.1"/>
    </source>
</evidence>